<dbReference type="EMBL" id="JAIWYP010000011">
    <property type="protein sequence ID" value="KAH3735390.1"/>
    <property type="molecule type" value="Genomic_DNA"/>
</dbReference>
<dbReference type="PROSITE" id="PS00079">
    <property type="entry name" value="MULTICOPPER_OXIDASE1"/>
    <property type="match status" value="1"/>
</dbReference>
<feature type="domain" description="Plastocyanin-like" evidence="4">
    <location>
        <begin position="2"/>
        <end position="126"/>
    </location>
</feature>
<comment type="caution">
    <text evidence="5">The sequence shown here is derived from an EMBL/GenBank/DDBJ whole genome shotgun (WGS) entry which is preliminary data.</text>
</comment>
<dbReference type="SUPFAM" id="SSF49503">
    <property type="entry name" value="Cupredoxins"/>
    <property type="match status" value="1"/>
</dbReference>
<keyword evidence="1" id="KW-0479">Metal-binding</keyword>
<dbReference type="InterPro" id="IPR045087">
    <property type="entry name" value="Cu-oxidase_fam"/>
</dbReference>
<protein>
    <recommendedName>
        <fullName evidence="4">Plastocyanin-like domain-containing protein</fullName>
    </recommendedName>
</protein>
<dbReference type="InterPro" id="IPR033138">
    <property type="entry name" value="Cu_oxidase_CS"/>
</dbReference>
<keyword evidence="3" id="KW-0186">Copper</keyword>
<dbReference type="PANTHER" id="PTHR11709">
    <property type="entry name" value="MULTI-COPPER OXIDASE"/>
    <property type="match status" value="1"/>
</dbReference>
<dbReference type="InterPro" id="IPR002355">
    <property type="entry name" value="Cu_oxidase_Cu_BS"/>
</dbReference>
<sequence>MVFTNIGIGAGWSHPIYLHGHSFYVMKMGLGSYNPSNGLLVAPTTDIVCTDKFEFCSTMRWNDASWDTGNVPGMNDDLPKKDTFIVPPGVYVVVRFISDNPGMWFLHCHIDLHNTNGMVMVIDEGDKKPATPKGFPTCRNFEFSGLVSDISSANRCYAFAIQSLVITVLHGFFIVL</sequence>
<evidence type="ECO:0000256" key="1">
    <source>
        <dbReference type="ARBA" id="ARBA00022723"/>
    </source>
</evidence>
<evidence type="ECO:0000259" key="4">
    <source>
        <dbReference type="Pfam" id="PF07731"/>
    </source>
</evidence>
<organism evidence="5 6">
    <name type="scientific">Dreissena polymorpha</name>
    <name type="common">Zebra mussel</name>
    <name type="synonym">Mytilus polymorpha</name>
    <dbReference type="NCBI Taxonomy" id="45954"/>
    <lineage>
        <taxon>Eukaryota</taxon>
        <taxon>Metazoa</taxon>
        <taxon>Spiralia</taxon>
        <taxon>Lophotrochozoa</taxon>
        <taxon>Mollusca</taxon>
        <taxon>Bivalvia</taxon>
        <taxon>Autobranchia</taxon>
        <taxon>Heteroconchia</taxon>
        <taxon>Euheterodonta</taxon>
        <taxon>Imparidentia</taxon>
        <taxon>Neoheterodontei</taxon>
        <taxon>Myida</taxon>
        <taxon>Dreissenoidea</taxon>
        <taxon>Dreissenidae</taxon>
        <taxon>Dreissena</taxon>
    </lineage>
</organism>
<reference evidence="5" key="1">
    <citation type="journal article" date="2019" name="bioRxiv">
        <title>The Genome of the Zebra Mussel, Dreissena polymorpha: A Resource for Invasive Species Research.</title>
        <authorList>
            <person name="McCartney M.A."/>
            <person name="Auch B."/>
            <person name="Kono T."/>
            <person name="Mallez S."/>
            <person name="Zhang Y."/>
            <person name="Obille A."/>
            <person name="Becker A."/>
            <person name="Abrahante J.E."/>
            <person name="Garbe J."/>
            <person name="Badalamenti J.P."/>
            <person name="Herman A."/>
            <person name="Mangelson H."/>
            <person name="Liachko I."/>
            <person name="Sullivan S."/>
            <person name="Sone E.D."/>
            <person name="Koren S."/>
            <person name="Silverstein K.A.T."/>
            <person name="Beckman K.B."/>
            <person name="Gohl D.M."/>
        </authorList>
    </citation>
    <scope>NUCLEOTIDE SEQUENCE</scope>
    <source>
        <strain evidence="5">Duluth1</strain>
        <tissue evidence="5">Whole animal</tissue>
    </source>
</reference>
<evidence type="ECO:0000256" key="3">
    <source>
        <dbReference type="ARBA" id="ARBA00023008"/>
    </source>
</evidence>
<dbReference type="GO" id="GO:0006826">
    <property type="term" value="P:iron ion transport"/>
    <property type="evidence" value="ECO:0007669"/>
    <property type="project" value="TreeGrafter"/>
</dbReference>
<dbReference type="Proteomes" id="UP000828390">
    <property type="component" value="Unassembled WGS sequence"/>
</dbReference>
<proteinExistence type="predicted"/>
<keyword evidence="6" id="KW-1185">Reference proteome</keyword>
<keyword evidence="2" id="KW-0560">Oxidoreductase</keyword>
<gene>
    <name evidence="5" type="ORF">DPMN_041917</name>
</gene>
<dbReference type="GO" id="GO:0005507">
    <property type="term" value="F:copper ion binding"/>
    <property type="evidence" value="ECO:0007669"/>
    <property type="project" value="InterPro"/>
</dbReference>
<dbReference type="Pfam" id="PF07731">
    <property type="entry name" value="Cu-oxidase_2"/>
    <property type="match status" value="1"/>
</dbReference>
<dbReference type="PROSITE" id="PS00080">
    <property type="entry name" value="MULTICOPPER_OXIDASE2"/>
    <property type="match status" value="1"/>
</dbReference>
<dbReference type="InterPro" id="IPR008972">
    <property type="entry name" value="Cupredoxin"/>
</dbReference>
<evidence type="ECO:0000313" key="5">
    <source>
        <dbReference type="EMBL" id="KAH3735390.1"/>
    </source>
</evidence>
<evidence type="ECO:0000256" key="2">
    <source>
        <dbReference type="ARBA" id="ARBA00023002"/>
    </source>
</evidence>
<dbReference type="InterPro" id="IPR011706">
    <property type="entry name" value="Cu-oxidase_C"/>
</dbReference>
<dbReference type="GO" id="GO:0016491">
    <property type="term" value="F:oxidoreductase activity"/>
    <property type="evidence" value="ECO:0007669"/>
    <property type="project" value="UniProtKB-KW"/>
</dbReference>
<evidence type="ECO:0000313" key="6">
    <source>
        <dbReference type="Proteomes" id="UP000828390"/>
    </source>
</evidence>
<dbReference type="AlphaFoldDB" id="A0A9D4CYL5"/>
<dbReference type="GO" id="GO:0005886">
    <property type="term" value="C:plasma membrane"/>
    <property type="evidence" value="ECO:0007669"/>
    <property type="project" value="TreeGrafter"/>
</dbReference>
<dbReference type="PANTHER" id="PTHR11709:SF394">
    <property type="entry name" value="FI03373P-RELATED"/>
    <property type="match status" value="1"/>
</dbReference>
<accession>A0A9D4CYL5</accession>
<dbReference type="Gene3D" id="2.60.40.420">
    <property type="entry name" value="Cupredoxins - blue copper proteins"/>
    <property type="match status" value="1"/>
</dbReference>
<reference evidence="5" key="2">
    <citation type="submission" date="2020-11" db="EMBL/GenBank/DDBJ databases">
        <authorList>
            <person name="McCartney M.A."/>
            <person name="Auch B."/>
            <person name="Kono T."/>
            <person name="Mallez S."/>
            <person name="Becker A."/>
            <person name="Gohl D.M."/>
            <person name="Silverstein K.A.T."/>
            <person name="Koren S."/>
            <person name="Bechman K.B."/>
            <person name="Herman A."/>
            <person name="Abrahante J.E."/>
            <person name="Garbe J."/>
        </authorList>
    </citation>
    <scope>NUCLEOTIDE SEQUENCE</scope>
    <source>
        <strain evidence="5">Duluth1</strain>
        <tissue evidence="5">Whole animal</tissue>
    </source>
</reference>
<name>A0A9D4CYL5_DREPO</name>